<feature type="non-terminal residue" evidence="3">
    <location>
        <position position="1"/>
    </location>
</feature>
<comment type="caution">
    <text evidence="3">The sequence shown here is derived from an EMBL/GenBank/DDBJ whole genome shotgun (WGS) entry which is preliminary data.</text>
</comment>
<feature type="transmembrane region" description="Helical" evidence="2">
    <location>
        <begin position="150"/>
        <end position="177"/>
    </location>
</feature>
<keyword evidence="2" id="KW-0472">Membrane</keyword>
<protein>
    <submittedName>
        <fullName evidence="3">Uncharacterized protein</fullName>
    </submittedName>
</protein>
<sequence length="227" mass="24187">RRRGARPTAAAFAPAARPAWPAAGAARGGAFARAAQASPQAEQEVEAPTGQAPARISKRLRDRLADGIAQSVDLAEKVPTEDQKVIKPKYVDLNGIDPWTAILGSAPVFGLSYGFWALTQASAEWFVTHPIEETAFYPIQRLGIAFQTAVVGLSSLAAGIFGFTALGLLLLGFRVLFGVATGELDPAKVADSPMRQSTAEKVRDIFTRDPVDVVMEERSRKAAERAG</sequence>
<proteinExistence type="predicted"/>
<evidence type="ECO:0000313" key="4">
    <source>
        <dbReference type="Proteomes" id="UP001189429"/>
    </source>
</evidence>
<evidence type="ECO:0000256" key="2">
    <source>
        <dbReference type="SAM" id="Phobius"/>
    </source>
</evidence>
<reference evidence="3" key="1">
    <citation type="submission" date="2023-10" db="EMBL/GenBank/DDBJ databases">
        <authorList>
            <person name="Chen Y."/>
            <person name="Shah S."/>
            <person name="Dougan E. K."/>
            <person name="Thang M."/>
            <person name="Chan C."/>
        </authorList>
    </citation>
    <scope>NUCLEOTIDE SEQUENCE [LARGE SCALE GENOMIC DNA]</scope>
</reference>
<feature type="region of interest" description="Disordered" evidence="1">
    <location>
        <begin position="31"/>
        <end position="53"/>
    </location>
</feature>
<evidence type="ECO:0000256" key="1">
    <source>
        <dbReference type="SAM" id="MobiDB-lite"/>
    </source>
</evidence>
<evidence type="ECO:0000313" key="3">
    <source>
        <dbReference type="EMBL" id="CAK0815099.1"/>
    </source>
</evidence>
<dbReference type="Pfam" id="PF11282">
    <property type="entry name" value="DUF3082"/>
    <property type="match status" value="1"/>
</dbReference>
<keyword evidence="2" id="KW-1133">Transmembrane helix</keyword>
<keyword evidence="2" id="KW-0812">Transmembrane</keyword>
<name>A0ABN9R890_9DINO</name>
<gene>
    <name evidence="3" type="ORF">PCOR1329_LOCUS18524</name>
</gene>
<dbReference type="EMBL" id="CAUYUJ010005825">
    <property type="protein sequence ID" value="CAK0815099.1"/>
    <property type="molecule type" value="Genomic_DNA"/>
</dbReference>
<dbReference type="InterPro" id="IPR021434">
    <property type="entry name" value="DUF3082"/>
</dbReference>
<accession>A0ABN9R890</accession>
<dbReference type="Proteomes" id="UP001189429">
    <property type="component" value="Unassembled WGS sequence"/>
</dbReference>
<keyword evidence="4" id="KW-1185">Reference proteome</keyword>
<organism evidence="3 4">
    <name type="scientific">Prorocentrum cordatum</name>
    <dbReference type="NCBI Taxonomy" id="2364126"/>
    <lineage>
        <taxon>Eukaryota</taxon>
        <taxon>Sar</taxon>
        <taxon>Alveolata</taxon>
        <taxon>Dinophyceae</taxon>
        <taxon>Prorocentrales</taxon>
        <taxon>Prorocentraceae</taxon>
        <taxon>Prorocentrum</taxon>
    </lineage>
</organism>